<feature type="domain" description="SET" evidence="9">
    <location>
        <begin position="1"/>
        <end position="94"/>
    </location>
</feature>
<keyword evidence="7" id="KW-0862">Zinc</keyword>
<evidence type="ECO:0000256" key="6">
    <source>
        <dbReference type="ARBA" id="ARBA00022723"/>
    </source>
</evidence>
<feature type="compositionally biased region" description="Acidic residues" evidence="8">
    <location>
        <begin position="159"/>
        <end position="173"/>
    </location>
</feature>
<feature type="non-terminal residue" evidence="10">
    <location>
        <position position="1"/>
    </location>
</feature>
<comment type="caution">
    <text evidence="10">The sequence shown here is derived from an EMBL/GenBank/DDBJ whole genome shotgun (WGS) entry which is preliminary data.</text>
</comment>
<keyword evidence="3" id="KW-0489">Methyltransferase</keyword>
<dbReference type="PROSITE" id="PS50280">
    <property type="entry name" value="SET"/>
    <property type="match status" value="1"/>
</dbReference>
<dbReference type="PANTHER" id="PTHR46223:SF3">
    <property type="entry name" value="HISTONE-LYSINE N-METHYLTRANSFERASE SET-23"/>
    <property type="match status" value="1"/>
</dbReference>
<dbReference type="PANTHER" id="PTHR46223">
    <property type="entry name" value="HISTONE-LYSINE N-METHYLTRANSFERASE SUV39H"/>
    <property type="match status" value="1"/>
</dbReference>
<dbReference type="AlphaFoldDB" id="A0AAV5SC29"/>
<keyword evidence="11" id="KW-1185">Reference proteome</keyword>
<proteinExistence type="predicted"/>
<dbReference type="InterPro" id="IPR001214">
    <property type="entry name" value="SET_dom"/>
</dbReference>
<accession>A0AAV5SC29</accession>
<keyword evidence="4" id="KW-0808">Transferase</keyword>
<evidence type="ECO:0000256" key="3">
    <source>
        <dbReference type="ARBA" id="ARBA00022603"/>
    </source>
</evidence>
<evidence type="ECO:0000256" key="4">
    <source>
        <dbReference type="ARBA" id="ARBA00022679"/>
    </source>
</evidence>
<feature type="region of interest" description="Disordered" evidence="8">
    <location>
        <begin position="136"/>
        <end position="203"/>
    </location>
</feature>
<evidence type="ECO:0000256" key="7">
    <source>
        <dbReference type="ARBA" id="ARBA00022833"/>
    </source>
</evidence>
<dbReference type="GO" id="GO:0032259">
    <property type="term" value="P:methylation"/>
    <property type="evidence" value="ECO:0007669"/>
    <property type="project" value="UniProtKB-KW"/>
</dbReference>
<gene>
    <name evidence="10" type="ORF">PENTCL1PPCAC_3041</name>
</gene>
<evidence type="ECO:0000256" key="1">
    <source>
        <dbReference type="ARBA" id="ARBA00004286"/>
    </source>
</evidence>
<dbReference type="GO" id="GO:0046872">
    <property type="term" value="F:metal ion binding"/>
    <property type="evidence" value="ECO:0007669"/>
    <property type="project" value="UniProtKB-KW"/>
</dbReference>
<evidence type="ECO:0000256" key="8">
    <source>
        <dbReference type="SAM" id="MobiDB-lite"/>
    </source>
</evidence>
<keyword evidence="6" id="KW-0479">Metal-binding</keyword>
<comment type="subcellular location">
    <subcellularLocation>
        <location evidence="1">Chromosome</location>
    </subcellularLocation>
</comment>
<dbReference type="GO" id="GO:0005694">
    <property type="term" value="C:chromosome"/>
    <property type="evidence" value="ECO:0007669"/>
    <property type="project" value="UniProtKB-SubCell"/>
</dbReference>
<feature type="compositionally biased region" description="Basic and acidic residues" evidence="8">
    <location>
        <begin position="136"/>
        <end position="148"/>
    </location>
</feature>
<feature type="non-terminal residue" evidence="10">
    <location>
        <position position="203"/>
    </location>
</feature>
<dbReference type="InterPro" id="IPR050973">
    <property type="entry name" value="H3K9_Histone-Lys_N-MTase"/>
</dbReference>
<protein>
    <recommendedName>
        <fullName evidence="9">SET domain-containing protein</fullName>
    </recommendedName>
</protein>
<dbReference type="GO" id="GO:0008168">
    <property type="term" value="F:methyltransferase activity"/>
    <property type="evidence" value="ECO:0007669"/>
    <property type="project" value="UniProtKB-KW"/>
</dbReference>
<dbReference type="SUPFAM" id="SSF82199">
    <property type="entry name" value="SET domain"/>
    <property type="match status" value="1"/>
</dbReference>
<evidence type="ECO:0000313" key="10">
    <source>
        <dbReference type="EMBL" id="GMS80866.1"/>
    </source>
</evidence>
<evidence type="ECO:0000259" key="9">
    <source>
        <dbReference type="PROSITE" id="PS50280"/>
    </source>
</evidence>
<organism evidence="10 11">
    <name type="scientific">Pristionchus entomophagus</name>
    <dbReference type="NCBI Taxonomy" id="358040"/>
    <lineage>
        <taxon>Eukaryota</taxon>
        <taxon>Metazoa</taxon>
        <taxon>Ecdysozoa</taxon>
        <taxon>Nematoda</taxon>
        <taxon>Chromadorea</taxon>
        <taxon>Rhabditida</taxon>
        <taxon>Rhabditina</taxon>
        <taxon>Diplogasteromorpha</taxon>
        <taxon>Diplogasteroidea</taxon>
        <taxon>Neodiplogasteridae</taxon>
        <taxon>Pristionchus</taxon>
    </lineage>
</organism>
<dbReference type="Proteomes" id="UP001432027">
    <property type="component" value="Unassembled WGS sequence"/>
</dbReference>
<name>A0AAV5SC29_9BILA</name>
<evidence type="ECO:0000256" key="5">
    <source>
        <dbReference type="ARBA" id="ARBA00022691"/>
    </source>
</evidence>
<evidence type="ECO:0000313" key="11">
    <source>
        <dbReference type="Proteomes" id="UP001432027"/>
    </source>
</evidence>
<dbReference type="EMBL" id="BTSX01000001">
    <property type="protein sequence ID" value="GMS80866.1"/>
    <property type="molecule type" value="Genomic_DNA"/>
</dbReference>
<keyword evidence="2" id="KW-0158">Chromosome</keyword>
<dbReference type="SMART" id="SM00317">
    <property type="entry name" value="SET"/>
    <property type="match status" value="1"/>
</dbReference>
<sequence length="203" mass="23357">ICQVNEKGMDGPQGIYDFKMAYPCMGSDGLRAHKKFIISAGKMGNESRYFNHSCAPNMNTMTTIVDRYGLFYNRIAFFTDRKILPGEELVFDYFPDNKVENTDISKMFPNGCSCSTSQCRWPPGKITVGKKEVKWVREEEKEEDEGRERKGRRRRRDEVEDDEMMPVDEDLDGDTMRYENDDDGMDSDGSPVAGPSSRSPRRR</sequence>
<dbReference type="InterPro" id="IPR046341">
    <property type="entry name" value="SET_dom_sf"/>
</dbReference>
<evidence type="ECO:0000256" key="2">
    <source>
        <dbReference type="ARBA" id="ARBA00022454"/>
    </source>
</evidence>
<reference evidence="10" key="1">
    <citation type="submission" date="2023-10" db="EMBL/GenBank/DDBJ databases">
        <title>Genome assembly of Pristionchus species.</title>
        <authorList>
            <person name="Yoshida K."/>
            <person name="Sommer R.J."/>
        </authorList>
    </citation>
    <scope>NUCLEOTIDE SEQUENCE</scope>
    <source>
        <strain evidence="10">RS0144</strain>
    </source>
</reference>
<dbReference type="Pfam" id="PF00856">
    <property type="entry name" value="SET"/>
    <property type="match status" value="1"/>
</dbReference>
<keyword evidence="5" id="KW-0949">S-adenosyl-L-methionine</keyword>
<dbReference type="Gene3D" id="2.170.270.10">
    <property type="entry name" value="SET domain"/>
    <property type="match status" value="1"/>
</dbReference>